<feature type="transmembrane region" description="Helical" evidence="6">
    <location>
        <begin position="146"/>
        <end position="166"/>
    </location>
</feature>
<evidence type="ECO:0000256" key="3">
    <source>
        <dbReference type="ARBA" id="ARBA00022989"/>
    </source>
</evidence>
<dbReference type="PANTHER" id="PTHR23502:SF33">
    <property type="entry name" value="MAJOR FACILITATOR SUPERFAMILY (MFS) PROFILE DOMAIN-CONTAINING PROTEIN-RELATED"/>
    <property type="match status" value="1"/>
</dbReference>
<keyword evidence="4 6" id="KW-0472">Membrane</keyword>
<dbReference type="InterPro" id="IPR011701">
    <property type="entry name" value="MFS"/>
</dbReference>
<dbReference type="FunFam" id="1.20.1250.20:FF:000460">
    <property type="entry name" value="MFS multidrug transporter, putative"/>
    <property type="match status" value="1"/>
</dbReference>
<evidence type="ECO:0000259" key="7">
    <source>
        <dbReference type="PROSITE" id="PS50850"/>
    </source>
</evidence>
<feature type="transmembrane region" description="Helical" evidence="6">
    <location>
        <begin position="340"/>
        <end position="365"/>
    </location>
</feature>
<feature type="transmembrane region" description="Helical" evidence="6">
    <location>
        <begin position="266"/>
        <end position="286"/>
    </location>
</feature>
<organism evidence="8 9">
    <name type="scientific">Glonium stellatum</name>
    <dbReference type="NCBI Taxonomy" id="574774"/>
    <lineage>
        <taxon>Eukaryota</taxon>
        <taxon>Fungi</taxon>
        <taxon>Dikarya</taxon>
        <taxon>Ascomycota</taxon>
        <taxon>Pezizomycotina</taxon>
        <taxon>Dothideomycetes</taxon>
        <taxon>Pleosporomycetidae</taxon>
        <taxon>Gloniales</taxon>
        <taxon>Gloniaceae</taxon>
        <taxon>Glonium</taxon>
    </lineage>
</organism>
<gene>
    <name evidence="8" type="ORF">AOQ84DRAFT_400002</name>
</gene>
<dbReference type="Gene3D" id="1.20.1250.20">
    <property type="entry name" value="MFS general substrate transporter like domains"/>
    <property type="match status" value="1"/>
</dbReference>
<dbReference type="EMBL" id="KV750464">
    <property type="protein sequence ID" value="OCL04627.1"/>
    <property type="molecule type" value="Genomic_DNA"/>
</dbReference>
<feature type="transmembrane region" description="Helical" evidence="6">
    <location>
        <begin position="451"/>
        <end position="472"/>
    </location>
</feature>
<dbReference type="CDD" id="cd17323">
    <property type="entry name" value="MFS_Tpo1_MDR_like"/>
    <property type="match status" value="1"/>
</dbReference>
<accession>A0A8E2ETI2</accession>
<dbReference type="InterPro" id="IPR005829">
    <property type="entry name" value="Sugar_transporter_CS"/>
</dbReference>
<feature type="transmembrane region" description="Helical" evidence="6">
    <location>
        <begin position="519"/>
        <end position="539"/>
    </location>
</feature>
<evidence type="ECO:0000313" key="9">
    <source>
        <dbReference type="Proteomes" id="UP000250140"/>
    </source>
</evidence>
<keyword evidence="2 6" id="KW-0812">Transmembrane</keyword>
<keyword evidence="9" id="KW-1185">Reference proteome</keyword>
<reference evidence="8 9" key="1">
    <citation type="journal article" date="2016" name="Nat. Commun.">
        <title>Ectomycorrhizal ecology is imprinted in the genome of the dominant symbiotic fungus Cenococcum geophilum.</title>
        <authorList>
            <consortium name="DOE Joint Genome Institute"/>
            <person name="Peter M."/>
            <person name="Kohler A."/>
            <person name="Ohm R.A."/>
            <person name="Kuo A."/>
            <person name="Krutzmann J."/>
            <person name="Morin E."/>
            <person name="Arend M."/>
            <person name="Barry K.W."/>
            <person name="Binder M."/>
            <person name="Choi C."/>
            <person name="Clum A."/>
            <person name="Copeland A."/>
            <person name="Grisel N."/>
            <person name="Haridas S."/>
            <person name="Kipfer T."/>
            <person name="LaButti K."/>
            <person name="Lindquist E."/>
            <person name="Lipzen A."/>
            <person name="Maire R."/>
            <person name="Meier B."/>
            <person name="Mihaltcheva S."/>
            <person name="Molinier V."/>
            <person name="Murat C."/>
            <person name="Poggeler S."/>
            <person name="Quandt C.A."/>
            <person name="Sperisen C."/>
            <person name="Tritt A."/>
            <person name="Tisserant E."/>
            <person name="Crous P.W."/>
            <person name="Henrissat B."/>
            <person name="Nehls U."/>
            <person name="Egli S."/>
            <person name="Spatafora J.W."/>
            <person name="Grigoriev I.V."/>
            <person name="Martin F.M."/>
        </authorList>
    </citation>
    <scope>NUCLEOTIDE SEQUENCE [LARGE SCALE GENOMIC DNA]</scope>
    <source>
        <strain evidence="8 9">CBS 207.34</strain>
    </source>
</reference>
<feature type="compositionally biased region" description="Basic and acidic residues" evidence="5">
    <location>
        <begin position="1"/>
        <end position="44"/>
    </location>
</feature>
<dbReference type="Proteomes" id="UP000250140">
    <property type="component" value="Unassembled WGS sequence"/>
</dbReference>
<feature type="transmembrane region" description="Helical" evidence="6">
    <location>
        <begin position="109"/>
        <end position="126"/>
    </location>
</feature>
<dbReference type="SUPFAM" id="SSF103473">
    <property type="entry name" value="MFS general substrate transporter"/>
    <property type="match status" value="1"/>
</dbReference>
<dbReference type="GO" id="GO:0022857">
    <property type="term" value="F:transmembrane transporter activity"/>
    <property type="evidence" value="ECO:0007669"/>
    <property type="project" value="InterPro"/>
</dbReference>
<feature type="transmembrane region" description="Helical" evidence="6">
    <location>
        <begin position="484"/>
        <end position="507"/>
    </location>
</feature>
<feature type="transmembrane region" description="Helical" evidence="6">
    <location>
        <begin position="203"/>
        <end position="227"/>
    </location>
</feature>
<feature type="transmembrane region" description="Helical" evidence="6">
    <location>
        <begin position="385"/>
        <end position="403"/>
    </location>
</feature>
<sequence>MDFEEMKSERSVKEETSSVECDRHDLEKGEPSIEEEKARQDTNKTQDNNPLDDLPDDLERHLSRRSSRKHKHQLQHEAYPEMDLDKGLVGWDGQDDPLNPRNFPDSRKWCLLLLVSAITFVSPLASSMFAPGVSFMDAEFHNTSTILSSFSVSIFVLGFVIGPLFLSPLSEIYGRRPVLNYSNCFFVVWNLGCALAPNLAGLLVMRFLGGVGGSACLTVGGGVIADLFLPEQRGLATSVYSLGALFGPVLGPICGGFIAQLAGWRWVYWVLLMASAAVTGGIIVMNRETNPAVIIKQKVKRLRKDLNRPELRSVYTQNLSERQLRTSFIISRGFLRPIKLLLTSPIVLLLSLYVSFVFGLLYLIFTTITTVYIETYNWPPDLCGLAYLGVGIGFFIGIIFVAKTNDATIIRLTKANNNVYEPEMRLPTCVIFGILIPISFFWYGWTTEKHVHWIVPIIGLLPFGIGMMGIFGPIQTYLIDVFPTFAASAVAALTVSRCLFGALLPLAGPAMYESLGLGWGNSLLGFVAMALIPVPALIYRFGGMVRKKYPVHID</sequence>
<evidence type="ECO:0000256" key="5">
    <source>
        <dbReference type="SAM" id="MobiDB-lite"/>
    </source>
</evidence>
<dbReference type="PANTHER" id="PTHR23502">
    <property type="entry name" value="MAJOR FACILITATOR SUPERFAMILY"/>
    <property type="match status" value="1"/>
</dbReference>
<name>A0A8E2ETI2_9PEZI</name>
<dbReference type="InterPro" id="IPR020846">
    <property type="entry name" value="MFS_dom"/>
</dbReference>
<dbReference type="InterPro" id="IPR036259">
    <property type="entry name" value="MFS_trans_sf"/>
</dbReference>
<evidence type="ECO:0000256" key="1">
    <source>
        <dbReference type="ARBA" id="ARBA00004141"/>
    </source>
</evidence>
<dbReference type="PROSITE" id="PS00216">
    <property type="entry name" value="SUGAR_TRANSPORT_1"/>
    <property type="match status" value="1"/>
</dbReference>
<proteinExistence type="predicted"/>
<dbReference type="GO" id="GO:0042908">
    <property type="term" value="P:xenobiotic transport"/>
    <property type="evidence" value="ECO:0007669"/>
    <property type="project" value="UniProtKB-ARBA"/>
</dbReference>
<protein>
    <submittedName>
        <fullName evidence="8">MFS general substrate transporter</fullName>
    </submittedName>
</protein>
<dbReference type="PROSITE" id="PS50850">
    <property type="entry name" value="MFS"/>
    <property type="match status" value="1"/>
</dbReference>
<feature type="transmembrane region" description="Helical" evidence="6">
    <location>
        <begin position="178"/>
        <end position="197"/>
    </location>
</feature>
<evidence type="ECO:0000256" key="2">
    <source>
        <dbReference type="ARBA" id="ARBA00022692"/>
    </source>
</evidence>
<comment type="subcellular location">
    <subcellularLocation>
        <location evidence="1">Membrane</location>
        <topology evidence="1">Multi-pass membrane protein</topology>
    </subcellularLocation>
</comment>
<feature type="region of interest" description="Disordered" evidence="5">
    <location>
        <begin position="1"/>
        <end position="57"/>
    </location>
</feature>
<dbReference type="GO" id="GO:0016020">
    <property type="term" value="C:membrane"/>
    <property type="evidence" value="ECO:0007669"/>
    <property type="project" value="UniProtKB-SubCell"/>
</dbReference>
<dbReference type="GO" id="GO:0140115">
    <property type="term" value="P:export across plasma membrane"/>
    <property type="evidence" value="ECO:0007669"/>
    <property type="project" value="UniProtKB-ARBA"/>
</dbReference>
<evidence type="ECO:0000313" key="8">
    <source>
        <dbReference type="EMBL" id="OCL04627.1"/>
    </source>
</evidence>
<keyword evidence="3 6" id="KW-1133">Transmembrane helix</keyword>
<evidence type="ECO:0000256" key="6">
    <source>
        <dbReference type="SAM" id="Phobius"/>
    </source>
</evidence>
<dbReference type="AlphaFoldDB" id="A0A8E2ETI2"/>
<evidence type="ECO:0000256" key="4">
    <source>
        <dbReference type="ARBA" id="ARBA00023136"/>
    </source>
</evidence>
<feature type="transmembrane region" description="Helical" evidence="6">
    <location>
        <begin position="424"/>
        <end position="445"/>
    </location>
</feature>
<feature type="domain" description="Major facilitator superfamily (MFS) profile" evidence="7">
    <location>
        <begin position="111"/>
        <end position="548"/>
    </location>
</feature>
<dbReference type="OrthoDB" id="5296287at2759"/>
<feature type="transmembrane region" description="Helical" evidence="6">
    <location>
        <begin position="239"/>
        <end position="260"/>
    </location>
</feature>
<dbReference type="Pfam" id="PF07690">
    <property type="entry name" value="MFS_1"/>
    <property type="match status" value="1"/>
</dbReference>